<gene>
    <name evidence="1" type="ORF">H2198_001378</name>
</gene>
<dbReference type="Proteomes" id="UP001172386">
    <property type="component" value="Unassembled WGS sequence"/>
</dbReference>
<accession>A0ACC3AHH7</accession>
<protein>
    <submittedName>
        <fullName evidence="1">Uncharacterized protein</fullName>
    </submittedName>
</protein>
<reference evidence="1" key="1">
    <citation type="submission" date="2022-10" db="EMBL/GenBank/DDBJ databases">
        <title>Culturing micro-colonial fungi from biological soil crusts in the Mojave desert and describing Neophaeococcomyces mojavensis, and introducing the new genera and species Taxawa tesnikishii.</title>
        <authorList>
            <person name="Kurbessoian T."/>
            <person name="Stajich J.E."/>
        </authorList>
    </citation>
    <scope>NUCLEOTIDE SEQUENCE</scope>
    <source>
        <strain evidence="1">JES_112</strain>
    </source>
</reference>
<name>A0ACC3AHH7_9EURO</name>
<proteinExistence type="predicted"/>
<dbReference type="EMBL" id="JAPDRQ010000015">
    <property type="protein sequence ID" value="KAJ9662489.1"/>
    <property type="molecule type" value="Genomic_DNA"/>
</dbReference>
<keyword evidence="2" id="KW-1185">Reference proteome</keyword>
<comment type="caution">
    <text evidence="1">The sequence shown here is derived from an EMBL/GenBank/DDBJ whole genome shotgun (WGS) entry which is preliminary data.</text>
</comment>
<evidence type="ECO:0000313" key="2">
    <source>
        <dbReference type="Proteomes" id="UP001172386"/>
    </source>
</evidence>
<evidence type="ECO:0000313" key="1">
    <source>
        <dbReference type="EMBL" id="KAJ9662489.1"/>
    </source>
</evidence>
<sequence length="700" mass="78792">MPVADDVSTASDAFNDTPSATSESPGVASALRWPCNIDQTVQGTVTNLLEETCIPAPHGVAHYVGPASSFEFANAIRQLVRQRHLLDDWRARQDRRSKLRAEFAHLKTSVALEPRIQAHPASSVREEGMESSRDPTLSAQHTPVQSHQRQDTDKVSNVRTGSPYRRWLQNLLPPKNNSDQFIQAFFEQVHPNYVLFHRGTFQTRYESIWQRSSTYSYEAEPGWLCSLFMVIVFGAQALEAGGFDDAVALQRRFLRFVRERFQHLALTASLANVQALLLLQLYEHNAGERNTAWILLGQASRMAIALGMHREGTSHNFDTIERNTRRMVWFTLYSFEQFSSLVLGRPSTIKALEVNVKLPDEAIIDGSDYPPKYLYHASLLMDLTSKVRHFATAASPNCFDEQMLLSLLGSANSLLTELKDWKTKLPKHLEPDWQFMTTRHQRAVLFLHMIYHHISSIIARPYLLCKVNHEIDSAGPVAISGLDPAITALSSECLKASAAVADNLHQLSASAILEGVLWTDFFYLYHAMLVLCLNFLSRRRHSPSSPSSEDVSYKAYVLSMIDLCQTTKLGPTFHILSQVAIQFAHIVGLAGDDGPSRDEEELLQHRTAPDTTLQTGSTLHSVDTTGSQPEPEQSEVFVPYAEPISEMYHFNNHDMLWDFFNIGGSQESDFPLDTDMQQLPTPFSMPFGNPSFMTNQRHEG</sequence>
<organism evidence="1 2">
    <name type="scientific">Neophaeococcomyces mojaviensis</name>
    <dbReference type="NCBI Taxonomy" id="3383035"/>
    <lineage>
        <taxon>Eukaryota</taxon>
        <taxon>Fungi</taxon>
        <taxon>Dikarya</taxon>
        <taxon>Ascomycota</taxon>
        <taxon>Pezizomycotina</taxon>
        <taxon>Eurotiomycetes</taxon>
        <taxon>Chaetothyriomycetidae</taxon>
        <taxon>Chaetothyriales</taxon>
        <taxon>Chaetothyriales incertae sedis</taxon>
        <taxon>Neophaeococcomyces</taxon>
    </lineage>
</organism>